<evidence type="ECO:0000313" key="1">
    <source>
        <dbReference type="EMBL" id="UUX51002.1"/>
    </source>
</evidence>
<dbReference type="Pfam" id="PF11010">
    <property type="entry name" value="DUF2848"/>
    <property type="match status" value="1"/>
</dbReference>
<dbReference type="AlphaFoldDB" id="A0A9J7AW28"/>
<organism evidence="1 2">
    <name type="scientific">Nisaea acidiphila</name>
    <dbReference type="NCBI Taxonomy" id="1862145"/>
    <lineage>
        <taxon>Bacteria</taxon>
        <taxon>Pseudomonadati</taxon>
        <taxon>Pseudomonadota</taxon>
        <taxon>Alphaproteobacteria</taxon>
        <taxon>Rhodospirillales</taxon>
        <taxon>Thalassobaculaceae</taxon>
        <taxon>Nisaea</taxon>
    </lineage>
</organism>
<dbReference type="SUPFAM" id="SSF56529">
    <property type="entry name" value="FAH"/>
    <property type="match status" value="1"/>
</dbReference>
<dbReference type="RefSeq" id="WP_257770273.1">
    <property type="nucleotide sequence ID" value="NZ_CP102480.1"/>
</dbReference>
<reference evidence="1" key="1">
    <citation type="submission" date="2022-08" db="EMBL/GenBank/DDBJ databases">
        <title>Nisaea acidiphila sp. nov., isolated from a marine algal debris and emended description of the genus Nisaea Urios et al. 2008.</title>
        <authorList>
            <person name="Kwon K."/>
        </authorList>
    </citation>
    <scope>NUCLEOTIDE SEQUENCE</scope>
    <source>
        <strain evidence="1">MEBiC11861</strain>
    </source>
</reference>
<dbReference type="InterPro" id="IPR036663">
    <property type="entry name" value="Fumarylacetoacetase_C_sf"/>
</dbReference>
<dbReference type="Proteomes" id="UP001060336">
    <property type="component" value="Chromosome"/>
</dbReference>
<dbReference type="EMBL" id="CP102480">
    <property type="protein sequence ID" value="UUX51002.1"/>
    <property type="molecule type" value="Genomic_DNA"/>
</dbReference>
<dbReference type="KEGG" id="naci:NUH88_04750"/>
<dbReference type="GO" id="GO:0003824">
    <property type="term" value="F:catalytic activity"/>
    <property type="evidence" value="ECO:0007669"/>
    <property type="project" value="InterPro"/>
</dbReference>
<evidence type="ECO:0000313" key="2">
    <source>
        <dbReference type="Proteomes" id="UP001060336"/>
    </source>
</evidence>
<sequence>MRDGATVTLRFEKPDGGMLAVSVSNLVVGGWSGRDSAALQHHIDELKAIGVEPPSQTPLFYRNAVNVLMQEDAIQVVGPDTSGEVEAVLIASDEGLWVTVGSDHTDRAAETYSVAASKQMCPKVLAREAWPLEDLLEHWDQIRLRAHATIDGEEVLYQDGTLAAIHRPETMMEKYADGTLAPGTVMLLGTFAAIGGIRPADRFAMEIEDPVRGATIAHAYDIHTLPHVS</sequence>
<proteinExistence type="predicted"/>
<name>A0A9J7AW28_9PROT</name>
<keyword evidence="2" id="KW-1185">Reference proteome</keyword>
<protein>
    <submittedName>
        <fullName evidence="1">DUF2848 domain-containing protein</fullName>
    </submittedName>
</protein>
<accession>A0A9J7AW28</accession>
<dbReference type="InterPro" id="IPR021269">
    <property type="entry name" value="DUF2848"/>
</dbReference>
<gene>
    <name evidence="1" type="ORF">NUH88_04750</name>
</gene>
<dbReference type="Gene3D" id="3.90.850.10">
    <property type="entry name" value="Fumarylacetoacetase-like, C-terminal domain"/>
    <property type="match status" value="1"/>
</dbReference>